<evidence type="ECO:0000313" key="4">
    <source>
        <dbReference type="EMBL" id="WRO20759.1"/>
    </source>
</evidence>
<protein>
    <submittedName>
        <fullName evidence="4">NAD-binding protein</fullName>
    </submittedName>
</protein>
<dbReference type="GO" id="GO:0006813">
    <property type="term" value="P:potassium ion transport"/>
    <property type="evidence" value="ECO:0007669"/>
    <property type="project" value="InterPro"/>
</dbReference>
<dbReference type="RefSeq" id="WP_366923640.1">
    <property type="nucleotide sequence ID" value="NZ_CP121694.1"/>
</dbReference>
<evidence type="ECO:0000259" key="3">
    <source>
        <dbReference type="PROSITE" id="PS51201"/>
    </source>
</evidence>
<dbReference type="Gene3D" id="1.20.5.110">
    <property type="match status" value="1"/>
</dbReference>
<dbReference type="PANTHER" id="PTHR43833:SF9">
    <property type="entry name" value="POTASSIUM CHANNEL PROTEIN YUGO-RELATED"/>
    <property type="match status" value="1"/>
</dbReference>
<feature type="transmembrane region" description="Helical" evidence="2">
    <location>
        <begin position="21"/>
        <end position="42"/>
    </location>
</feature>
<dbReference type="KEGG" id="dbc:MFMK1_000549"/>
<keyword evidence="2" id="KW-0812">Transmembrane</keyword>
<dbReference type="SUPFAM" id="SSF116726">
    <property type="entry name" value="TrkA C-terminal domain-like"/>
    <property type="match status" value="1"/>
</dbReference>
<dbReference type="GO" id="GO:0005886">
    <property type="term" value="C:plasma membrane"/>
    <property type="evidence" value="ECO:0007669"/>
    <property type="project" value="UniProtKB-SubCell"/>
</dbReference>
<dbReference type="AlphaFoldDB" id="A0AAU0UKS1"/>
<sequence length="349" mass="38227">MPFFFTLFRRLNIFGRWRTRYGISVILLLTVVLVGASLVIYFERGVNDQFHTFGDGVWWALVTITTVGYGDKFPLSIGGRAVALVVMIAGIGTFGYLAGSLLEDILKRGRGLMPVNYCNHFVVCDYSHKTNAIVEELLKDDSAAKIVLLADRDENPMPGHEIHFVKGSSTDENALKKANIQQARLVIVLAESSVDESLADSHSVLTTLAVRHLNPKAKIIAEVLDPKNISHFQRAGADEIISSGELASSLIVRAGLYSGGSRLIRELVTNKFGNEVYESIVPSNLKGETFASAARLVRQQSGILIGINRNNEVLTNPNDELVIKAGDHLIYIAQEPILNESTISDTYGA</sequence>
<dbReference type="Pfam" id="PF02254">
    <property type="entry name" value="TrkA_N"/>
    <property type="match status" value="1"/>
</dbReference>
<feature type="transmembrane region" description="Helical" evidence="2">
    <location>
        <begin position="81"/>
        <end position="102"/>
    </location>
</feature>
<dbReference type="InterPro" id="IPR036291">
    <property type="entry name" value="NAD(P)-bd_dom_sf"/>
</dbReference>
<dbReference type="Pfam" id="PF06241">
    <property type="entry name" value="Castor_Poll_mid"/>
    <property type="match status" value="1"/>
</dbReference>
<dbReference type="PANTHER" id="PTHR43833">
    <property type="entry name" value="POTASSIUM CHANNEL PROTEIN 2-RELATED-RELATED"/>
    <property type="match status" value="1"/>
</dbReference>
<evidence type="ECO:0000313" key="5">
    <source>
        <dbReference type="Proteomes" id="UP001329915"/>
    </source>
</evidence>
<dbReference type="InterPro" id="IPR010420">
    <property type="entry name" value="CASTOR/POLLUX/SYM8_dom"/>
</dbReference>
<dbReference type="PRINTS" id="PR00169">
    <property type="entry name" value="KCHANNEL"/>
</dbReference>
<reference evidence="4 5" key="1">
    <citation type="submission" date="2023-04" db="EMBL/GenBank/DDBJ databases">
        <authorList>
            <person name="Hsu D."/>
        </authorList>
    </citation>
    <scope>NUCLEOTIDE SEQUENCE [LARGE SCALE GENOMIC DNA]</scope>
    <source>
        <strain evidence="4 5">MK1</strain>
    </source>
</reference>
<dbReference type="Gene3D" id="3.40.50.720">
    <property type="entry name" value="NAD(P)-binding Rossmann-like Domain"/>
    <property type="match status" value="1"/>
</dbReference>
<dbReference type="InterPro" id="IPR003148">
    <property type="entry name" value="RCK_N"/>
</dbReference>
<gene>
    <name evidence="4" type="ORF">MFMK1_000549</name>
</gene>
<dbReference type="EMBL" id="CP121694">
    <property type="protein sequence ID" value="WRO20759.1"/>
    <property type="molecule type" value="Genomic_DNA"/>
</dbReference>
<dbReference type="InterPro" id="IPR036721">
    <property type="entry name" value="RCK_C_sf"/>
</dbReference>
<feature type="domain" description="RCK N-terminal" evidence="3">
    <location>
        <begin position="118"/>
        <end position="242"/>
    </location>
</feature>
<dbReference type="InterPro" id="IPR013099">
    <property type="entry name" value="K_chnl_dom"/>
</dbReference>
<dbReference type="Gene3D" id="3.30.70.1450">
    <property type="entry name" value="Regulator of K+ conductance, C-terminal domain"/>
    <property type="match status" value="1"/>
</dbReference>
<evidence type="ECO:0000256" key="2">
    <source>
        <dbReference type="SAM" id="Phobius"/>
    </source>
</evidence>
<name>A0AAU0UKS1_9FIRM</name>
<comment type="subcellular location">
    <subcellularLocation>
        <location evidence="1">Cell membrane</location>
        <topology evidence="1">Multi-pass membrane protein</topology>
    </subcellularLocation>
</comment>
<proteinExistence type="predicted"/>
<keyword evidence="5" id="KW-1185">Reference proteome</keyword>
<evidence type="ECO:0000256" key="1">
    <source>
        <dbReference type="ARBA" id="ARBA00004651"/>
    </source>
</evidence>
<dbReference type="SUPFAM" id="SSF81324">
    <property type="entry name" value="Voltage-gated potassium channels"/>
    <property type="match status" value="1"/>
</dbReference>
<dbReference type="Gene3D" id="1.10.287.70">
    <property type="match status" value="1"/>
</dbReference>
<keyword evidence="2" id="KW-1133">Transmembrane helix</keyword>
<dbReference type="PROSITE" id="PS51201">
    <property type="entry name" value="RCK_N"/>
    <property type="match status" value="1"/>
</dbReference>
<dbReference type="Pfam" id="PF07885">
    <property type="entry name" value="Ion_trans_2"/>
    <property type="match status" value="1"/>
</dbReference>
<dbReference type="Proteomes" id="UP001329915">
    <property type="component" value="Chromosome"/>
</dbReference>
<dbReference type="InterPro" id="IPR050721">
    <property type="entry name" value="Trk_Ktr_HKT_K-transport"/>
</dbReference>
<accession>A0AAU0UKS1</accession>
<keyword evidence="2" id="KW-0472">Membrane</keyword>
<organism evidence="4 5">
    <name type="scientific">Metallumcola ferriviriculae</name>
    <dbReference type="NCBI Taxonomy" id="3039180"/>
    <lineage>
        <taxon>Bacteria</taxon>
        <taxon>Bacillati</taxon>
        <taxon>Bacillota</taxon>
        <taxon>Clostridia</taxon>
        <taxon>Neomoorellales</taxon>
        <taxon>Desulfitibacteraceae</taxon>
        <taxon>Metallumcola</taxon>
    </lineage>
</organism>
<dbReference type="SUPFAM" id="SSF51735">
    <property type="entry name" value="NAD(P)-binding Rossmann-fold domains"/>
    <property type="match status" value="1"/>
</dbReference>